<reference evidence="1" key="2">
    <citation type="journal article" date="2015" name="Fish Shellfish Immunol.">
        <title>Early steps in the European eel (Anguilla anguilla)-Vibrio vulnificus interaction in the gills: Role of the RtxA13 toxin.</title>
        <authorList>
            <person name="Callol A."/>
            <person name="Pajuelo D."/>
            <person name="Ebbesson L."/>
            <person name="Teles M."/>
            <person name="MacKenzie S."/>
            <person name="Amaro C."/>
        </authorList>
    </citation>
    <scope>NUCLEOTIDE SEQUENCE</scope>
</reference>
<dbReference type="AlphaFoldDB" id="A0A0E9QQ84"/>
<organism evidence="1">
    <name type="scientific">Anguilla anguilla</name>
    <name type="common">European freshwater eel</name>
    <name type="synonym">Muraena anguilla</name>
    <dbReference type="NCBI Taxonomy" id="7936"/>
    <lineage>
        <taxon>Eukaryota</taxon>
        <taxon>Metazoa</taxon>
        <taxon>Chordata</taxon>
        <taxon>Craniata</taxon>
        <taxon>Vertebrata</taxon>
        <taxon>Euteleostomi</taxon>
        <taxon>Actinopterygii</taxon>
        <taxon>Neopterygii</taxon>
        <taxon>Teleostei</taxon>
        <taxon>Anguilliformes</taxon>
        <taxon>Anguillidae</taxon>
        <taxon>Anguilla</taxon>
    </lineage>
</organism>
<proteinExistence type="predicted"/>
<sequence length="45" mass="5519">MRHVETVATAMWKASCQLFLRPYRKTLHRMMRVNRVKDFSFFNDV</sequence>
<evidence type="ECO:0000313" key="1">
    <source>
        <dbReference type="EMBL" id="JAH18268.1"/>
    </source>
</evidence>
<accession>A0A0E9QQ84</accession>
<protein>
    <submittedName>
        <fullName evidence="1">Uncharacterized protein</fullName>
    </submittedName>
</protein>
<dbReference type="EMBL" id="GBXM01090309">
    <property type="protein sequence ID" value="JAH18268.1"/>
    <property type="molecule type" value="Transcribed_RNA"/>
</dbReference>
<reference evidence="1" key="1">
    <citation type="submission" date="2014-11" db="EMBL/GenBank/DDBJ databases">
        <authorList>
            <person name="Amaro Gonzalez C."/>
        </authorList>
    </citation>
    <scope>NUCLEOTIDE SEQUENCE</scope>
</reference>
<name>A0A0E9QQ84_ANGAN</name>